<dbReference type="FunFam" id="3.40.50.720:FF:000171">
    <property type="entry name" value="inositol-3-phosphate synthase 1"/>
    <property type="match status" value="1"/>
</dbReference>
<keyword evidence="14" id="KW-1208">Phospholipid metabolism</keyword>
<dbReference type="FunFam" id="3.30.360.10:FF:000055">
    <property type="entry name" value="Putative myo-inositol-1-phosphate synthase"/>
    <property type="match status" value="1"/>
</dbReference>
<proteinExistence type="inferred from homology"/>
<evidence type="ECO:0000256" key="13">
    <source>
        <dbReference type="ARBA" id="ARBA00023235"/>
    </source>
</evidence>
<keyword evidence="11" id="KW-0443">Lipid metabolism</keyword>
<evidence type="ECO:0000313" key="17">
    <source>
        <dbReference type="EMBL" id="KAK9888004.1"/>
    </source>
</evidence>
<comment type="function">
    <text evidence="15">Key enzyme in myo-inositol biosynthesis pathway that catalyzes the conversion of glucose 6-phosphate to 1-myo-inositol 1-phosphate in a NAD-dependent manner. Rate-limiting enzyme in the synthesis of all inositol-containing compounds.</text>
</comment>
<evidence type="ECO:0000256" key="15">
    <source>
        <dbReference type="ARBA" id="ARBA00025559"/>
    </source>
</evidence>
<name>A0AAW1UY05_9CUCU</name>
<keyword evidence="8" id="KW-0444">Lipid biosynthesis</keyword>
<dbReference type="SUPFAM" id="SSF51735">
    <property type="entry name" value="NAD(P)-binding Rossmann-fold domains"/>
    <property type="match status" value="1"/>
</dbReference>
<evidence type="ECO:0000256" key="2">
    <source>
        <dbReference type="ARBA" id="ARBA00001911"/>
    </source>
</evidence>
<dbReference type="InterPro" id="IPR036291">
    <property type="entry name" value="NAD(P)-bd_dom_sf"/>
</dbReference>
<accession>A0AAW1UY05</accession>
<feature type="domain" description="Myo-inositol-1-phosphate synthase GAPDH-like" evidence="16">
    <location>
        <begin position="299"/>
        <end position="412"/>
    </location>
</feature>
<dbReference type="EMBL" id="JARQZJ010000121">
    <property type="protein sequence ID" value="KAK9888004.1"/>
    <property type="molecule type" value="Genomic_DNA"/>
</dbReference>
<evidence type="ECO:0000256" key="7">
    <source>
        <dbReference type="ARBA" id="ARBA00022490"/>
    </source>
</evidence>
<dbReference type="EC" id="5.5.1.4" evidence="6"/>
<evidence type="ECO:0000256" key="9">
    <source>
        <dbReference type="ARBA" id="ARBA00022550"/>
    </source>
</evidence>
<evidence type="ECO:0000259" key="16">
    <source>
        <dbReference type="Pfam" id="PF01658"/>
    </source>
</evidence>
<evidence type="ECO:0000256" key="10">
    <source>
        <dbReference type="ARBA" id="ARBA00023027"/>
    </source>
</evidence>
<evidence type="ECO:0000256" key="12">
    <source>
        <dbReference type="ARBA" id="ARBA00023209"/>
    </source>
</evidence>
<dbReference type="GO" id="GO:0008654">
    <property type="term" value="P:phospholipid biosynthetic process"/>
    <property type="evidence" value="ECO:0007669"/>
    <property type="project" value="UniProtKB-KW"/>
</dbReference>
<evidence type="ECO:0000256" key="1">
    <source>
        <dbReference type="ARBA" id="ARBA00000113"/>
    </source>
</evidence>
<dbReference type="PANTHER" id="PTHR11510">
    <property type="entry name" value="MYO-INOSITOL-1 PHOSPHATE SYNTHASE"/>
    <property type="match status" value="1"/>
</dbReference>
<evidence type="ECO:0000256" key="4">
    <source>
        <dbReference type="ARBA" id="ARBA00005117"/>
    </source>
</evidence>
<dbReference type="Gene3D" id="3.40.50.720">
    <property type="entry name" value="NAD(P)-binding Rossmann-like Domain"/>
    <property type="match status" value="2"/>
</dbReference>
<protein>
    <recommendedName>
        <fullName evidence="6">inositol-3-phosphate synthase</fullName>
        <ecNumber evidence="6">5.5.1.4</ecNumber>
    </recommendedName>
</protein>
<dbReference type="GO" id="GO:0006021">
    <property type="term" value="P:inositol biosynthetic process"/>
    <property type="evidence" value="ECO:0007669"/>
    <property type="project" value="UniProtKB-KW"/>
</dbReference>
<comment type="pathway">
    <text evidence="4">Polyol metabolism; myo-inositol biosynthesis; myo-inositol from D-glucose 6-phosphate: step 1/2.</text>
</comment>
<evidence type="ECO:0000313" key="18">
    <source>
        <dbReference type="Proteomes" id="UP001431783"/>
    </source>
</evidence>
<keyword evidence="13" id="KW-0413">Isomerase</keyword>
<dbReference type="AlphaFoldDB" id="A0AAW1UY05"/>
<organism evidence="17 18">
    <name type="scientific">Henosepilachna vigintioctopunctata</name>
    <dbReference type="NCBI Taxonomy" id="420089"/>
    <lineage>
        <taxon>Eukaryota</taxon>
        <taxon>Metazoa</taxon>
        <taxon>Ecdysozoa</taxon>
        <taxon>Arthropoda</taxon>
        <taxon>Hexapoda</taxon>
        <taxon>Insecta</taxon>
        <taxon>Pterygota</taxon>
        <taxon>Neoptera</taxon>
        <taxon>Endopterygota</taxon>
        <taxon>Coleoptera</taxon>
        <taxon>Polyphaga</taxon>
        <taxon>Cucujiformia</taxon>
        <taxon>Coccinelloidea</taxon>
        <taxon>Coccinellidae</taxon>
        <taxon>Epilachninae</taxon>
        <taxon>Epilachnini</taxon>
        <taxon>Henosepilachna</taxon>
    </lineage>
</organism>
<dbReference type="PIRSF" id="PIRSF015578">
    <property type="entry name" value="Myoinos-ppht_syn"/>
    <property type="match status" value="1"/>
</dbReference>
<evidence type="ECO:0000256" key="8">
    <source>
        <dbReference type="ARBA" id="ARBA00022516"/>
    </source>
</evidence>
<comment type="caution">
    <text evidence="17">The sequence shown here is derived from an EMBL/GenBank/DDBJ whole genome shotgun (WGS) entry which is preliminary data.</text>
</comment>
<sequence>MEVIVNSENVKYSDNYIESRYDYQYTTSERIGNQITVTPKTEQLVFRTQRKLPRLGVMLVGWGGNNGCTFTAALIANQLGLTWPTRRGTQKANWFGSITQSSTIPLGGHVNVPLASLLPTVHPNDIAVDGWDISGLSVAQAMERAQVLEPTLQELLKPHMKKYRPRPSIYAPDFIAANQSTRADNVLGGNKQKQVKQIMKDIEDFRNTQLLDKVIVLWTANTERFSEIIPGVNDTEENLKKSIANNHAELSPSTLFAYASISMGCPYINGSPQNTFVPGLVEFAESRGVYIGGDDFKSGQTKLKSVIVDFLVSAGIKPVSIVSYNHLGNNDGKNLSAPAQFKSKEISKSNVVDDMVSSNEILYQPGEKPDHVVVIKYVPYVGDSKRAMDEYVSEIMMGGLNTIAIHNTCEDSLLATPIILDLVILTELCTRIKVKRSDQSDQEFTGFHAVLSVLSYLCKAPLVPDGTPVVNALFKQRACIENLLRACVGLHPENNMLLEYKIPVIMEDVVKDPPKKKIKY</sequence>
<keyword evidence="9" id="KW-0398">Inositol biosynthesis</keyword>
<dbReference type="SUPFAM" id="SSF55347">
    <property type="entry name" value="Glyceraldehyde-3-phosphate dehydrogenase-like, C-terminal domain"/>
    <property type="match status" value="1"/>
</dbReference>
<evidence type="ECO:0000256" key="6">
    <source>
        <dbReference type="ARBA" id="ARBA00012125"/>
    </source>
</evidence>
<evidence type="ECO:0000256" key="14">
    <source>
        <dbReference type="ARBA" id="ARBA00023264"/>
    </source>
</evidence>
<keyword evidence="18" id="KW-1185">Reference proteome</keyword>
<dbReference type="FunFam" id="3.40.50.720:FF:000069">
    <property type="entry name" value="Inositol-3-phosphate synthase 1"/>
    <property type="match status" value="1"/>
</dbReference>
<dbReference type="GO" id="GO:0005737">
    <property type="term" value="C:cytoplasm"/>
    <property type="evidence" value="ECO:0007669"/>
    <property type="project" value="UniProtKB-SubCell"/>
</dbReference>
<dbReference type="InterPro" id="IPR013021">
    <property type="entry name" value="Myo-inos-1-P_Synthase_GAPDH"/>
</dbReference>
<keyword evidence="10" id="KW-0520">NAD</keyword>
<keyword evidence="7" id="KW-0963">Cytoplasm</keyword>
<comment type="catalytic activity">
    <reaction evidence="1">
        <text>D-glucose 6-phosphate = 1D-myo-inositol 3-phosphate</text>
        <dbReference type="Rhea" id="RHEA:10716"/>
        <dbReference type="ChEBI" id="CHEBI:58401"/>
        <dbReference type="ChEBI" id="CHEBI:61548"/>
        <dbReference type="EC" id="5.5.1.4"/>
    </reaction>
</comment>
<keyword evidence="12" id="KW-0594">Phospholipid biosynthesis</keyword>
<evidence type="ECO:0000256" key="5">
    <source>
        <dbReference type="ARBA" id="ARBA00010813"/>
    </source>
</evidence>
<dbReference type="GO" id="GO:0004512">
    <property type="term" value="F:inositol-3-phosphate synthase activity"/>
    <property type="evidence" value="ECO:0007669"/>
    <property type="project" value="UniProtKB-EC"/>
</dbReference>
<dbReference type="InterPro" id="IPR002587">
    <property type="entry name" value="Myo-inos-1-P_Synthase"/>
</dbReference>
<evidence type="ECO:0000256" key="3">
    <source>
        <dbReference type="ARBA" id="ARBA00004496"/>
    </source>
</evidence>
<dbReference type="Proteomes" id="UP001431783">
    <property type="component" value="Unassembled WGS sequence"/>
</dbReference>
<comment type="similarity">
    <text evidence="5">Belongs to the myo-inositol 1-phosphate synthase family.</text>
</comment>
<reference evidence="17 18" key="1">
    <citation type="submission" date="2023-03" db="EMBL/GenBank/DDBJ databases">
        <title>Genome insight into feeding habits of ladybird beetles.</title>
        <authorList>
            <person name="Li H.-S."/>
            <person name="Huang Y.-H."/>
            <person name="Pang H."/>
        </authorList>
    </citation>
    <scope>NUCLEOTIDE SEQUENCE [LARGE SCALE GENOMIC DNA]</scope>
    <source>
        <strain evidence="17">SYSU_2023b</strain>
        <tissue evidence="17">Whole body</tissue>
    </source>
</reference>
<comment type="cofactor">
    <cofactor evidence="2">
        <name>NAD(+)</name>
        <dbReference type="ChEBI" id="CHEBI:57540"/>
    </cofactor>
</comment>
<dbReference type="Pfam" id="PF01658">
    <property type="entry name" value="Inos-1-P_synth"/>
    <property type="match status" value="1"/>
</dbReference>
<comment type="subcellular location">
    <subcellularLocation>
        <location evidence="3">Cytoplasm</location>
    </subcellularLocation>
</comment>
<gene>
    <name evidence="17" type="ORF">WA026_000290</name>
</gene>
<dbReference type="Pfam" id="PF07994">
    <property type="entry name" value="NAD_binding_5"/>
    <property type="match status" value="1"/>
</dbReference>
<evidence type="ECO:0000256" key="11">
    <source>
        <dbReference type="ARBA" id="ARBA00023098"/>
    </source>
</evidence>